<evidence type="ECO:0000256" key="1">
    <source>
        <dbReference type="SAM" id="MobiDB-lite"/>
    </source>
</evidence>
<name>A0ABN9R4Q8_9DINO</name>
<reference evidence="2" key="1">
    <citation type="submission" date="2023-10" db="EMBL/GenBank/DDBJ databases">
        <authorList>
            <person name="Chen Y."/>
            <person name="Shah S."/>
            <person name="Dougan E. K."/>
            <person name="Thang M."/>
            <person name="Chan C."/>
        </authorList>
    </citation>
    <scope>NUCLEOTIDE SEQUENCE [LARGE SCALE GENOMIC DNA]</scope>
</reference>
<proteinExistence type="predicted"/>
<protein>
    <submittedName>
        <fullName evidence="2">Uncharacterized protein</fullName>
    </submittedName>
</protein>
<comment type="caution">
    <text evidence="2">The sequence shown here is derived from an EMBL/GenBank/DDBJ whole genome shotgun (WGS) entry which is preliminary data.</text>
</comment>
<sequence length="187" mass="19401">MFSTSPRWLLRRRPSEGSTPCSGAAPGRAVLVRRLLLQACGSPWTPPPWSRPQPRRPTVESAMREDAPVFVPVANIREPLPPPPAGPAAIIWPLWGMSALPAAAAPAAAAHRDADGEGPGAAARARVPAGLPRDPGEGLLFANGSAAAADPSTSTPSAKGLSLSRVVACDSEDDGLLNECDLSDFDF</sequence>
<accession>A0ABN9R4Q8</accession>
<feature type="region of interest" description="Disordered" evidence="1">
    <location>
        <begin position="110"/>
        <end position="129"/>
    </location>
</feature>
<evidence type="ECO:0000313" key="3">
    <source>
        <dbReference type="Proteomes" id="UP001189429"/>
    </source>
</evidence>
<dbReference type="EMBL" id="CAUYUJ010005224">
    <property type="protein sequence ID" value="CAK0812768.1"/>
    <property type="molecule type" value="Genomic_DNA"/>
</dbReference>
<gene>
    <name evidence="2" type="ORF">PCOR1329_LOCUS16955</name>
</gene>
<feature type="region of interest" description="Disordered" evidence="1">
    <location>
        <begin position="1"/>
        <end position="24"/>
    </location>
</feature>
<feature type="compositionally biased region" description="Low complexity" evidence="1">
    <location>
        <begin position="145"/>
        <end position="158"/>
    </location>
</feature>
<feature type="compositionally biased region" description="Low complexity" evidence="1">
    <location>
        <begin position="120"/>
        <end position="129"/>
    </location>
</feature>
<dbReference type="Proteomes" id="UP001189429">
    <property type="component" value="Unassembled WGS sequence"/>
</dbReference>
<organism evidence="2 3">
    <name type="scientific">Prorocentrum cordatum</name>
    <dbReference type="NCBI Taxonomy" id="2364126"/>
    <lineage>
        <taxon>Eukaryota</taxon>
        <taxon>Sar</taxon>
        <taxon>Alveolata</taxon>
        <taxon>Dinophyceae</taxon>
        <taxon>Prorocentrales</taxon>
        <taxon>Prorocentraceae</taxon>
        <taxon>Prorocentrum</taxon>
    </lineage>
</organism>
<keyword evidence="3" id="KW-1185">Reference proteome</keyword>
<evidence type="ECO:0000313" key="2">
    <source>
        <dbReference type="EMBL" id="CAK0812768.1"/>
    </source>
</evidence>
<feature type="region of interest" description="Disordered" evidence="1">
    <location>
        <begin position="141"/>
        <end position="161"/>
    </location>
</feature>